<dbReference type="NCBIfam" id="TIGR00642">
    <property type="entry name" value="mmCoA_mut_beta"/>
    <property type="match status" value="1"/>
</dbReference>
<evidence type="ECO:0000256" key="1">
    <source>
        <dbReference type="ARBA" id="ARBA00000290"/>
    </source>
</evidence>
<dbReference type="SUPFAM" id="SSF51703">
    <property type="entry name" value="Cobalamin (vitamin B12)-dependent enzymes"/>
    <property type="match status" value="1"/>
</dbReference>
<dbReference type="Gene3D" id="3.40.50.280">
    <property type="entry name" value="Cobalamin-binding domain"/>
    <property type="match status" value="1"/>
</dbReference>
<protein>
    <recommendedName>
        <fullName evidence="10">Methylmalonyl-CoA mutase small subunit</fullName>
        <ecNumber evidence="10">5.4.99.2</ecNumber>
    </recommendedName>
</protein>
<reference evidence="13" key="1">
    <citation type="journal article" date="2019" name="Int. J. Syst. Evol. Microbiol.">
        <title>The Global Catalogue of Microorganisms (GCM) 10K type strain sequencing project: providing services to taxonomists for standard genome sequencing and annotation.</title>
        <authorList>
            <consortium name="The Broad Institute Genomics Platform"/>
            <consortium name="The Broad Institute Genome Sequencing Center for Infectious Disease"/>
            <person name="Wu L."/>
            <person name="Ma J."/>
        </authorList>
    </citation>
    <scope>NUCLEOTIDE SEQUENCE [LARGE SCALE GENOMIC DNA]</scope>
    <source>
        <strain evidence="13">JCM 17782</strain>
    </source>
</reference>
<evidence type="ECO:0000256" key="7">
    <source>
        <dbReference type="ARBA" id="ARBA00022628"/>
    </source>
</evidence>
<keyword evidence="9" id="KW-0170">Cobalt</keyword>
<dbReference type="InterPro" id="IPR058549">
    <property type="entry name" value="MeMalonylCoA_mutase_a/b_site"/>
</dbReference>
<dbReference type="InterPro" id="IPR016176">
    <property type="entry name" value="Cbl-dep_enz_cat"/>
</dbReference>
<accession>A0ABP8RD06</accession>
<evidence type="ECO:0000256" key="8">
    <source>
        <dbReference type="ARBA" id="ARBA00023235"/>
    </source>
</evidence>
<organism evidence="12 13">
    <name type="scientific">Mycobacterium paraffinicum</name>
    <dbReference type="NCBI Taxonomy" id="53378"/>
    <lineage>
        <taxon>Bacteria</taxon>
        <taxon>Bacillati</taxon>
        <taxon>Actinomycetota</taxon>
        <taxon>Actinomycetes</taxon>
        <taxon>Mycobacteriales</taxon>
        <taxon>Mycobacteriaceae</taxon>
        <taxon>Mycobacterium</taxon>
    </lineage>
</organism>
<keyword evidence="13" id="KW-1185">Reference proteome</keyword>
<dbReference type="InterPro" id="IPR004608">
    <property type="entry name" value="MMCoA_mutase_b"/>
</dbReference>
<evidence type="ECO:0000256" key="6">
    <source>
        <dbReference type="ARBA" id="ARBA00011870"/>
    </source>
</evidence>
<evidence type="ECO:0000256" key="2">
    <source>
        <dbReference type="ARBA" id="ARBA00001922"/>
    </source>
</evidence>
<keyword evidence="7" id="KW-0846">Cobalamin</keyword>
<evidence type="ECO:0000256" key="5">
    <source>
        <dbReference type="ARBA" id="ARBA00008465"/>
    </source>
</evidence>
<gene>
    <name evidence="12" type="primary">mutA</name>
    <name evidence="12" type="ORF">GCM10023161_08890</name>
</gene>
<dbReference type="InterPro" id="IPR036724">
    <property type="entry name" value="Cobalamin-bd_sf"/>
</dbReference>
<evidence type="ECO:0000256" key="10">
    <source>
        <dbReference type="NCBIfam" id="TIGR00642"/>
    </source>
</evidence>
<dbReference type="CDD" id="cd03677">
    <property type="entry name" value="MM_CoA_mutase_beta"/>
    <property type="match status" value="1"/>
</dbReference>
<name>A0ABP8RD06_9MYCO</name>
<sequence>MSIDVPDLAELEQVRGRWRSAVAGVLSKSTRKDPEELGDQPERLLETPTYDGIAVRALYTALDELPEPPLPGEWPFVRGADALRDVKSGWRVAEAFPADRVAGVAAEDVNSAVLEALGNGASALVLRVGESGVTVDQLADALQGVHLSMAPVIVDAGADYSAAADVMLALAAGVEPDQREILSIDLGGDPFTAALSDRPVPSVDEVVAIAKRSARERGVRAITVDGPAFHNLGANATWELAGTVAAGVAYLRTLTGSGMSVGESLRQISFRLAADDDQFVTLAKMRAVRHLWARVAEVVGDPDGGAVTLHAETSLPMMTQRDPWVNMLRCTLAAFGAGVGGADTVLVLPFDVAIPGGFPGTARSFARRIARNTQLLLLEESHVGRVLDPAGGSWFVEDLTARLAEQAWEHFQAIEARGGFVEAREYIADQIAEVAARRADDIAHRRTAITGVNEFPNLTEPALPHDDSSDSPLAAGNLQRYAAAFEALRDRSDAFLARTGARPQALLLPLGPLAEHNIRATFAANLLASGGIETVNPGTVDAAGVAKAVADAGSPGAAVICGTDKRYQDEAAAIVEAARTAGVSRVYLAGPEKAIGDAEHRPDEFLTAKINAVEALSNLLTRLGA</sequence>
<dbReference type="EC" id="5.4.99.2" evidence="10"/>
<comment type="caution">
    <text evidence="12">The sequence shown here is derived from an EMBL/GenBank/DDBJ whole genome shotgun (WGS) entry which is preliminary data.</text>
</comment>
<dbReference type="InterPro" id="IPR006099">
    <property type="entry name" value="MeMalonylCoA_mutase_a/b_cat"/>
</dbReference>
<comment type="catalytic activity">
    <reaction evidence="1">
        <text>(R)-methylmalonyl-CoA = succinyl-CoA</text>
        <dbReference type="Rhea" id="RHEA:22888"/>
        <dbReference type="ChEBI" id="CHEBI:57292"/>
        <dbReference type="ChEBI" id="CHEBI:57326"/>
        <dbReference type="EC" id="5.4.99.2"/>
    </reaction>
</comment>
<dbReference type="PANTHER" id="PTHR48101:SF4">
    <property type="entry name" value="METHYLMALONYL-COA MUTASE, MITOCHONDRIAL"/>
    <property type="match status" value="1"/>
</dbReference>
<dbReference type="PROSITE" id="PS00544">
    <property type="entry name" value="METMALONYL_COA_MUTASE"/>
    <property type="match status" value="1"/>
</dbReference>
<feature type="domain" description="Methylmalonyl-CoA mutase alpha/beta chain catalytic" evidence="11">
    <location>
        <begin position="49"/>
        <end position="468"/>
    </location>
</feature>
<evidence type="ECO:0000313" key="13">
    <source>
        <dbReference type="Proteomes" id="UP001501417"/>
    </source>
</evidence>
<evidence type="ECO:0000259" key="11">
    <source>
        <dbReference type="Pfam" id="PF01642"/>
    </source>
</evidence>
<comment type="function">
    <text evidence="3">Catalyzes the isomerization of succinyl-CoA to methylmalonyl-CoA during synthesis of propionate from tricarboxylic acid-cycle intermediates.</text>
</comment>
<dbReference type="Gene3D" id="3.20.20.240">
    <property type="entry name" value="Methylmalonyl-CoA mutase"/>
    <property type="match status" value="1"/>
</dbReference>
<evidence type="ECO:0000256" key="9">
    <source>
        <dbReference type="ARBA" id="ARBA00023285"/>
    </source>
</evidence>
<comment type="subunit">
    <text evidence="6">Heterodimer of an alpha and a beta chain.</text>
</comment>
<evidence type="ECO:0000256" key="4">
    <source>
        <dbReference type="ARBA" id="ARBA00005146"/>
    </source>
</evidence>
<comment type="pathway">
    <text evidence="4">Metabolic intermediate metabolism; propanoyl-CoA degradation; succinyl-CoA from propanoyl-CoA: step 3/3.</text>
</comment>
<keyword evidence="8" id="KW-0413">Isomerase</keyword>
<dbReference type="Pfam" id="PF01642">
    <property type="entry name" value="MM_CoA_mutase"/>
    <property type="match status" value="1"/>
</dbReference>
<proteinExistence type="inferred from homology"/>
<dbReference type="PANTHER" id="PTHR48101">
    <property type="entry name" value="METHYLMALONYL-COA MUTASE, MITOCHONDRIAL-RELATED"/>
    <property type="match status" value="1"/>
</dbReference>
<comment type="cofactor">
    <cofactor evidence="2">
        <name>adenosylcob(III)alamin</name>
        <dbReference type="ChEBI" id="CHEBI:18408"/>
    </cofactor>
</comment>
<dbReference type="SUPFAM" id="SSF52242">
    <property type="entry name" value="Cobalamin (vitamin B12)-binding domain"/>
    <property type="match status" value="1"/>
</dbReference>
<dbReference type="Proteomes" id="UP001501417">
    <property type="component" value="Unassembled WGS sequence"/>
</dbReference>
<comment type="similarity">
    <text evidence="5">Belongs to the methylmalonyl-CoA mutase family.</text>
</comment>
<dbReference type="RefSeq" id="WP_264047512.1">
    <property type="nucleotide sequence ID" value="NZ_BAABGF010000010.1"/>
</dbReference>
<evidence type="ECO:0000256" key="3">
    <source>
        <dbReference type="ARBA" id="ARBA00003359"/>
    </source>
</evidence>
<evidence type="ECO:0000313" key="12">
    <source>
        <dbReference type="EMBL" id="GAA4535407.1"/>
    </source>
</evidence>
<dbReference type="EMBL" id="BAABGF010000010">
    <property type="protein sequence ID" value="GAA4535407.1"/>
    <property type="molecule type" value="Genomic_DNA"/>
</dbReference>